<dbReference type="PRINTS" id="PR00080">
    <property type="entry name" value="SDRFAMILY"/>
</dbReference>
<dbReference type="Proteomes" id="UP000281128">
    <property type="component" value="Unassembled WGS sequence"/>
</dbReference>
<dbReference type="NCBIfam" id="NF005559">
    <property type="entry name" value="PRK07231.1"/>
    <property type="match status" value="1"/>
</dbReference>
<protein>
    <submittedName>
        <fullName evidence="3">SDR family oxidoreductase</fullName>
    </submittedName>
</protein>
<evidence type="ECO:0000256" key="1">
    <source>
        <dbReference type="ARBA" id="ARBA00006484"/>
    </source>
</evidence>
<dbReference type="OrthoDB" id="9779623at2"/>
<dbReference type="PANTHER" id="PTHR42760">
    <property type="entry name" value="SHORT-CHAIN DEHYDROGENASES/REDUCTASES FAMILY MEMBER"/>
    <property type="match status" value="1"/>
</dbReference>
<reference evidence="3 4" key="1">
    <citation type="submission" date="2018-09" db="EMBL/GenBank/DDBJ databases">
        <title>Roseovarius spongiae sp. nov., isolated from a marine sponge.</title>
        <authorList>
            <person name="Zhuang L."/>
            <person name="Luo L."/>
        </authorList>
    </citation>
    <scope>NUCLEOTIDE SEQUENCE [LARGE SCALE GENOMIC DNA]</scope>
    <source>
        <strain evidence="3 4">HN-E21</strain>
    </source>
</reference>
<dbReference type="EMBL" id="RAPE01000001">
    <property type="protein sequence ID" value="RKF17137.1"/>
    <property type="molecule type" value="Genomic_DNA"/>
</dbReference>
<dbReference type="InterPro" id="IPR002347">
    <property type="entry name" value="SDR_fam"/>
</dbReference>
<dbReference type="PRINTS" id="PR00081">
    <property type="entry name" value="GDHRDH"/>
</dbReference>
<dbReference type="RefSeq" id="WP_121164844.1">
    <property type="nucleotide sequence ID" value="NZ_RAPE01000001.1"/>
</dbReference>
<evidence type="ECO:0000313" key="3">
    <source>
        <dbReference type="EMBL" id="RKF17137.1"/>
    </source>
</evidence>
<dbReference type="Gene3D" id="3.40.50.720">
    <property type="entry name" value="NAD(P)-binding Rossmann-like Domain"/>
    <property type="match status" value="1"/>
</dbReference>
<dbReference type="PANTHER" id="PTHR42760:SF115">
    <property type="entry name" value="3-OXOACYL-[ACYL-CARRIER-PROTEIN] REDUCTASE FABG"/>
    <property type="match status" value="1"/>
</dbReference>
<dbReference type="FunFam" id="3.40.50.720:FF:000084">
    <property type="entry name" value="Short-chain dehydrogenase reductase"/>
    <property type="match status" value="1"/>
</dbReference>
<keyword evidence="2" id="KW-0560">Oxidoreductase</keyword>
<dbReference type="SUPFAM" id="SSF51735">
    <property type="entry name" value="NAD(P)-binding Rossmann-fold domains"/>
    <property type="match status" value="1"/>
</dbReference>
<evidence type="ECO:0000313" key="4">
    <source>
        <dbReference type="Proteomes" id="UP000281128"/>
    </source>
</evidence>
<comment type="similarity">
    <text evidence="1">Belongs to the short-chain dehydrogenases/reductases (SDR) family.</text>
</comment>
<organism evidence="3 4">
    <name type="scientific">Roseovarius spongiae</name>
    <dbReference type="NCBI Taxonomy" id="2320272"/>
    <lineage>
        <taxon>Bacteria</taxon>
        <taxon>Pseudomonadati</taxon>
        <taxon>Pseudomonadota</taxon>
        <taxon>Alphaproteobacteria</taxon>
        <taxon>Rhodobacterales</taxon>
        <taxon>Roseobacteraceae</taxon>
        <taxon>Roseovarius</taxon>
    </lineage>
</organism>
<sequence length="253" mass="26220">MHIDLTGRTALVTGAAGGLGVQQVLALAGARAHVVATDRNEAQIVAALGKAGKVADITARVLDVTDADENEALVQELATAGRGIDILVNNAGISIPGSVLDYPEDSFDRTLSVNLRGLYLLSQTVARSMVARGTGGAIVNLASIGGMIVDGPVSSAYDATKAAVIQLTKNFAVELAHTGIRVNAVAPGYIATEMTRRYLENPDYLADLLKHKIPMGRVGLPEEVAQAIVFLASPAAAYITGHTLNVDGGWVAI</sequence>
<accession>A0A3A8AYP3</accession>
<dbReference type="AlphaFoldDB" id="A0A3A8AYP3"/>
<comment type="caution">
    <text evidence="3">The sequence shown here is derived from an EMBL/GenBank/DDBJ whole genome shotgun (WGS) entry which is preliminary data.</text>
</comment>
<dbReference type="InterPro" id="IPR036291">
    <property type="entry name" value="NAD(P)-bd_dom_sf"/>
</dbReference>
<dbReference type="Pfam" id="PF13561">
    <property type="entry name" value="adh_short_C2"/>
    <property type="match status" value="1"/>
</dbReference>
<proteinExistence type="inferred from homology"/>
<name>A0A3A8AYP3_9RHOB</name>
<dbReference type="GO" id="GO:0016616">
    <property type="term" value="F:oxidoreductase activity, acting on the CH-OH group of donors, NAD or NADP as acceptor"/>
    <property type="evidence" value="ECO:0007669"/>
    <property type="project" value="TreeGrafter"/>
</dbReference>
<keyword evidence="4" id="KW-1185">Reference proteome</keyword>
<evidence type="ECO:0000256" key="2">
    <source>
        <dbReference type="ARBA" id="ARBA00023002"/>
    </source>
</evidence>
<gene>
    <name evidence="3" type="ORF">D6850_06400</name>
</gene>